<gene>
    <name evidence="1" type="ORF">ML462_13925</name>
</gene>
<dbReference type="AlphaFoldDB" id="A0A9X1V5L9"/>
<dbReference type="EMBL" id="JAKVTV010000005">
    <property type="protein sequence ID" value="MCH4824270.1"/>
    <property type="molecule type" value="Genomic_DNA"/>
</dbReference>
<organism evidence="1 2">
    <name type="scientific">Christiangramia lutea</name>
    <dbReference type="NCBI Taxonomy" id="1607951"/>
    <lineage>
        <taxon>Bacteria</taxon>
        <taxon>Pseudomonadati</taxon>
        <taxon>Bacteroidota</taxon>
        <taxon>Flavobacteriia</taxon>
        <taxon>Flavobacteriales</taxon>
        <taxon>Flavobacteriaceae</taxon>
        <taxon>Christiangramia</taxon>
    </lineage>
</organism>
<protein>
    <submittedName>
        <fullName evidence="1">Uncharacterized protein</fullName>
    </submittedName>
</protein>
<name>A0A9X1V5L9_9FLAO</name>
<sequence>MNKNTHTGPISDQDKIYALKRRIIDLKLVLGWSLENGGLTTGQRTCLHQECAGSLKQISAIENDSPYQGIDGYKIAQDLEQKVTHILRVIDNTGWVKQEVKY</sequence>
<comment type="caution">
    <text evidence="1">The sequence shown here is derived from an EMBL/GenBank/DDBJ whole genome shotgun (WGS) entry which is preliminary data.</text>
</comment>
<dbReference type="Proteomes" id="UP001139226">
    <property type="component" value="Unassembled WGS sequence"/>
</dbReference>
<accession>A0A9X1V5L9</accession>
<keyword evidence="2" id="KW-1185">Reference proteome</keyword>
<evidence type="ECO:0000313" key="1">
    <source>
        <dbReference type="EMBL" id="MCH4824270.1"/>
    </source>
</evidence>
<proteinExistence type="predicted"/>
<evidence type="ECO:0000313" key="2">
    <source>
        <dbReference type="Proteomes" id="UP001139226"/>
    </source>
</evidence>
<dbReference type="RefSeq" id="WP_240714438.1">
    <property type="nucleotide sequence ID" value="NZ_JAKVTV010000005.1"/>
</dbReference>
<reference evidence="1" key="1">
    <citation type="submission" date="2022-03" db="EMBL/GenBank/DDBJ databases">
        <title>Gramella crocea sp. nov., isolated from activated sludge of a seafood processing plant.</title>
        <authorList>
            <person name="Zhang X."/>
        </authorList>
    </citation>
    <scope>NUCLEOTIDE SEQUENCE</scope>
    <source>
        <strain evidence="1">YJ019</strain>
    </source>
</reference>